<gene>
    <name evidence="1" type="ORF">ElyMa_000572100</name>
</gene>
<accession>A0AAV4G336</accession>
<sequence>MIRMMTSLRLLLSTTFTLTFILLASHLIFQPPLSYVVRDKNSHHTSKRGVSHAATNSSVLKMNENNGKSVHFLIFDAVGHKDSLRFLDVLSTKWTVLIVNLVNESQLESCQKCQAVEASWSQKFLAHEVSSQTWKQVPSYAKEKTVAILYALWNSAEWLYVTDSKSLPDEETLLSVCSHQPRTAPVYRGPNMVFEPCEHFMDPYTWHGLKNPNAQGRYSVKVVSTDAIHMVVNNCYQKHMDTLSWRKGIDVQAPRPHIMAGTYSSINFRNVIVSRNMAWTLVASLPLKSYQSPSLYQQSVFLNLMIQRIFWDTSGMMGFLPISQSLITSECPSCDVNNTIHEIGLGQVDKLSSWRCKPSNNLVKCLEQLAEDLASQQISNTSRLGPEMSILLDAWLNIFSSYRFATATRVPLTAARLAEKHVGIHIQLTAAKSMHVLNPNFSLPPNVFANLCRTEDGQKYTPHIPTDHPITDILLVVIFNFPWLVAHIPTLEYTYGRHFRHVLYCAESTADFYKLYANRFPMNPVNFVEIPHRAGYWGHDCMAAAVRTGFQVAGYLQISDDVIVNVWNLHTLPRAMPWFQANLKVAHIDWKVVPDVWVTKSWWPWTLFCGQPGAVRVYERLRLLRAVPGIGEKVSSFLQNLHTVTGCERCLTYEASDIFYLPAKMATDFTFFSDIFSQTQVFLEIAIPSILTGLATDAGIYRLRGNYLWFQDRVRCPDVYTQYDHFYHAWKFSKFSEPGQASFYCREVIDRIDGDLMVYKTANTSLDS</sequence>
<dbReference type="PANTHER" id="PTHR31362:SF0">
    <property type="entry name" value="EXOSTOSIN DOMAIN-CONTAINING PROTEIN-RELATED"/>
    <property type="match status" value="1"/>
</dbReference>
<evidence type="ECO:0000313" key="2">
    <source>
        <dbReference type="Proteomes" id="UP000762676"/>
    </source>
</evidence>
<comment type="caution">
    <text evidence="1">The sequence shown here is derived from an EMBL/GenBank/DDBJ whole genome shotgun (WGS) entry which is preliminary data.</text>
</comment>
<organism evidence="1 2">
    <name type="scientific">Elysia marginata</name>
    <dbReference type="NCBI Taxonomy" id="1093978"/>
    <lineage>
        <taxon>Eukaryota</taxon>
        <taxon>Metazoa</taxon>
        <taxon>Spiralia</taxon>
        <taxon>Lophotrochozoa</taxon>
        <taxon>Mollusca</taxon>
        <taxon>Gastropoda</taxon>
        <taxon>Heterobranchia</taxon>
        <taxon>Euthyneura</taxon>
        <taxon>Panpulmonata</taxon>
        <taxon>Sacoglossa</taxon>
        <taxon>Placobranchoidea</taxon>
        <taxon>Plakobranchidae</taxon>
        <taxon>Elysia</taxon>
    </lineage>
</organism>
<dbReference type="AlphaFoldDB" id="A0AAV4G336"/>
<proteinExistence type="predicted"/>
<protein>
    <submittedName>
        <fullName evidence="1">Uncharacterized protein</fullName>
    </submittedName>
</protein>
<dbReference type="Pfam" id="PF03385">
    <property type="entry name" value="STELLO"/>
    <property type="match status" value="1"/>
</dbReference>
<dbReference type="EMBL" id="BMAT01001122">
    <property type="protein sequence ID" value="GFR80092.1"/>
    <property type="molecule type" value="Genomic_DNA"/>
</dbReference>
<dbReference type="InterPro" id="IPR005049">
    <property type="entry name" value="STL-like"/>
</dbReference>
<reference evidence="1 2" key="1">
    <citation type="journal article" date="2021" name="Elife">
        <title>Chloroplast acquisition without the gene transfer in kleptoplastic sea slugs, Plakobranchus ocellatus.</title>
        <authorList>
            <person name="Maeda T."/>
            <person name="Takahashi S."/>
            <person name="Yoshida T."/>
            <person name="Shimamura S."/>
            <person name="Takaki Y."/>
            <person name="Nagai Y."/>
            <person name="Toyoda A."/>
            <person name="Suzuki Y."/>
            <person name="Arimoto A."/>
            <person name="Ishii H."/>
            <person name="Satoh N."/>
            <person name="Nishiyama T."/>
            <person name="Hasebe M."/>
            <person name="Maruyama T."/>
            <person name="Minagawa J."/>
            <person name="Obokata J."/>
            <person name="Shigenobu S."/>
        </authorList>
    </citation>
    <scope>NUCLEOTIDE SEQUENCE [LARGE SCALE GENOMIC DNA]</scope>
</reference>
<keyword evidence="2" id="KW-1185">Reference proteome</keyword>
<dbReference type="Proteomes" id="UP000762676">
    <property type="component" value="Unassembled WGS sequence"/>
</dbReference>
<dbReference type="PANTHER" id="PTHR31362">
    <property type="entry name" value="GLYCOSYLTRANSFERASE STELLO1-RELATED"/>
    <property type="match status" value="1"/>
</dbReference>
<name>A0AAV4G336_9GAST</name>
<evidence type="ECO:0000313" key="1">
    <source>
        <dbReference type="EMBL" id="GFR80092.1"/>
    </source>
</evidence>